<dbReference type="Proteomes" id="UP000813461">
    <property type="component" value="Unassembled WGS sequence"/>
</dbReference>
<dbReference type="EMBL" id="JAGMVJ010000014">
    <property type="protein sequence ID" value="KAH7082137.1"/>
    <property type="molecule type" value="Genomic_DNA"/>
</dbReference>
<name>A0A8K0VWT6_9PLEO</name>
<comment type="caution">
    <text evidence="1">The sequence shown here is derived from an EMBL/GenBank/DDBJ whole genome shotgun (WGS) entry which is preliminary data.</text>
</comment>
<accession>A0A8K0VWT6</accession>
<sequence length="150" mass="16646">MTHHRMRLPWLAAAFFYFTNPMRPGTGFWSILTSLCGDETCFAADCFSLHQLWKRRICSKDHGRCTLDARAANGAGPGLEEAGCTVVVSVVGVLRVFEPTRASRVARDEMPSFCYQELTIVARHAESRVCHDATHAPESPNGKAQMDPSF</sequence>
<gene>
    <name evidence="1" type="ORF">FB567DRAFT_99337</name>
</gene>
<keyword evidence="2" id="KW-1185">Reference proteome</keyword>
<dbReference type="AlphaFoldDB" id="A0A8K0VWT6"/>
<reference evidence="1" key="1">
    <citation type="journal article" date="2021" name="Nat. Commun.">
        <title>Genetic determinants of endophytism in the Arabidopsis root mycobiome.</title>
        <authorList>
            <person name="Mesny F."/>
            <person name="Miyauchi S."/>
            <person name="Thiergart T."/>
            <person name="Pickel B."/>
            <person name="Atanasova L."/>
            <person name="Karlsson M."/>
            <person name="Huettel B."/>
            <person name="Barry K.W."/>
            <person name="Haridas S."/>
            <person name="Chen C."/>
            <person name="Bauer D."/>
            <person name="Andreopoulos W."/>
            <person name="Pangilinan J."/>
            <person name="LaButti K."/>
            <person name="Riley R."/>
            <person name="Lipzen A."/>
            <person name="Clum A."/>
            <person name="Drula E."/>
            <person name="Henrissat B."/>
            <person name="Kohler A."/>
            <person name="Grigoriev I.V."/>
            <person name="Martin F.M."/>
            <person name="Hacquard S."/>
        </authorList>
    </citation>
    <scope>NUCLEOTIDE SEQUENCE</scope>
    <source>
        <strain evidence="1">MPI-SDFR-AT-0120</strain>
    </source>
</reference>
<evidence type="ECO:0000313" key="2">
    <source>
        <dbReference type="Proteomes" id="UP000813461"/>
    </source>
</evidence>
<protein>
    <submittedName>
        <fullName evidence="1">Uncharacterized protein</fullName>
    </submittedName>
</protein>
<proteinExistence type="predicted"/>
<organism evidence="1 2">
    <name type="scientific">Paraphoma chrysanthemicola</name>
    <dbReference type="NCBI Taxonomy" id="798071"/>
    <lineage>
        <taxon>Eukaryota</taxon>
        <taxon>Fungi</taxon>
        <taxon>Dikarya</taxon>
        <taxon>Ascomycota</taxon>
        <taxon>Pezizomycotina</taxon>
        <taxon>Dothideomycetes</taxon>
        <taxon>Pleosporomycetidae</taxon>
        <taxon>Pleosporales</taxon>
        <taxon>Pleosporineae</taxon>
        <taxon>Phaeosphaeriaceae</taxon>
        <taxon>Paraphoma</taxon>
    </lineage>
</organism>
<evidence type="ECO:0000313" key="1">
    <source>
        <dbReference type="EMBL" id="KAH7082137.1"/>
    </source>
</evidence>